<organism evidence="1 2">
    <name type="scientific">Ixodes persulcatus</name>
    <name type="common">Taiga tick</name>
    <dbReference type="NCBI Taxonomy" id="34615"/>
    <lineage>
        <taxon>Eukaryota</taxon>
        <taxon>Metazoa</taxon>
        <taxon>Ecdysozoa</taxon>
        <taxon>Arthropoda</taxon>
        <taxon>Chelicerata</taxon>
        <taxon>Arachnida</taxon>
        <taxon>Acari</taxon>
        <taxon>Parasitiformes</taxon>
        <taxon>Ixodida</taxon>
        <taxon>Ixodoidea</taxon>
        <taxon>Ixodidae</taxon>
        <taxon>Ixodinae</taxon>
        <taxon>Ixodes</taxon>
    </lineage>
</organism>
<dbReference type="Proteomes" id="UP000805193">
    <property type="component" value="Unassembled WGS sequence"/>
</dbReference>
<name>A0AC60PLJ4_IXOPE</name>
<evidence type="ECO:0000313" key="2">
    <source>
        <dbReference type="Proteomes" id="UP000805193"/>
    </source>
</evidence>
<sequence length="147" mass="16079">MDSYTACGLALKFPAVQMQYIALVLSIVGAVLFLALLLAALCSYYWISKKHYPCAWSATSDVKSDVYYKKTTDWKFVPNGTVPDPEEGVSNDNDEPLLSSLVLDEGAGSARTPKCDKKKNGFPADKKCDEEKNSSSHGSRKCRTSLA</sequence>
<proteinExistence type="predicted"/>
<comment type="caution">
    <text evidence="1">The sequence shown here is derived from an EMBL/GenBank/DDBJ whole genome shotgun (WGS) entry which is preliminary data.</text>
</comment>
<evidence type="ECO:0000313" key="1">
    <source>
        <dbReference type="EMBL" id="KAG0421763.1"/>
    </source>
</evidence>
<gene>
    <name evidence="1" type="ORF">HPB47_002357</name>
</gene>
<reference evidence="1 2" key="1">
    <citation type="journal article" date="2020" name="Cell">
        <title>Large-Scale Comparative Analyses of Tick Genomes Elucidate Their Genetic Diversity and Vector Capacities.</title>
        <authorList>
            <consortium name="Tick Genome and Microbiome Consortium (TIGMIC)"/>
            <person name="Jia N."/>
            <person name="Wang J."/>
            <person name="Shi W."/>
            <person name="Du L."/>
            <person name="Sun Y."/>
            <person name="Zhan W."/>
            <person name="Jiang J.F."/>
            <person name="Wang Q."/>
            <person name="Zhang B."/>
            <person name="Ji P."/>
            <person name="Bell-Sakyi L."/>
            <person name="Cui X.M."/>
            <person name="Yuan T.T."/>
            <person name="Jiang B.G."/>
            <person name="Yang W.F."/>
            <person name="Lam T.T."/>
            <person name="Chang Q.C."/>
            <person name="Ding S.J."/>
            <person name="Wang X.J."/>
            <person name="Zhu J.G."/>
            <person name="Ruan X.D."/>
            <person name="Zhao L."/>
            <person name="Wei J.T."/>
            <person name="Ye R.Z."/>
            <person name="Que T.C."/>
            <person name="Du C.H."/>
            <person name="Zhou Y.H."/>
            <person name="Cheng J.X."/>
            <person name="Dai P.F."/>
            <person name="Guo W.B."/>
            <person name="Han X.H."/>
            <person name="Huang E.J."/>
            <person name="Li L.F."/>
            <person name="Wei W."/>
            <person name="Gao Y.C."/>
            <person name="Liu J.Z."/>
            <person name="Shao H.Z."/>
            <person name="Wang X."/>
            <person name="Wang C.C."/>
            <person name="Yang T.C."/>
            <person name="Huo Q.B."/>
            <person name="Li W."/>
            <person name="Chen H.Y."/>
            <person name="Chen S.E."/>
            <person name="Zhou L.G."/>
            <person name="Ni X.B."/>
            <person name="Tian J.H."/>
            <person name="Sheng Y."/>
            <person name="Liu T."/>
            <person name="Pan Y.S."/>
            <person name="Xia L.Y."/>
            <person name="Li J."/>
            <person name="Zhao F."/>
            <person name="Cao W.C."/>
        </authorList>
    </citation>
    <scope>NUCLEOTIDE SEQUENCE [LARGE SCALE GENOMIC DNA]</scope>
    <source>
        <strain evidence="1">Iper-2018</strain>
    </source>
</reference>
<dbReference type="EMBL" id="JABSTQ010010321">
    <property type="protein sequence ID" value="KAG0421763.1"/>
    <property type="molecule type" value="Genomic_DNA"/>
</dbReference>
<keyword evidence="2" id="KW-1185">Reference proteome</keyword>
<accession>A0AC60PLJ4</accession>
<protein>
    <submittedName>
        <fullName evidence="1">Uncharacterized protein</fullName>
    </submittedName>
</protein>